<name>A0A9D2N8M8_9FIRM</name>
<accession>A0A9D2N8M8</accession>
<evidence type="ECO:0000259" key="1">
    <source>
        <dbReference type="Pfam" id="PF00535"/>
    </source>
</evidence>
<organism evidence="2 3">
    <name type="scientific">Candidatus Blautia merdigallinarum</name>
    <dbReference type="NCBI Taxonomy" id="2838495"/>
    <lineage>
        <taxon>Bacteria</taxon>
        <taxon>Bacillati</taxon>
        <taxon>Bacillota</taxon>
        <taxon>Clostridia</taxon>
        <taxon>Lachnospirales</taxon>
        <taxon>Lachnospiraceae</taxon>
        <taxon>Blautia</taxon>
    </lineage>
</organism>
<dbReference type="Pfam" id="PF00535">
    <property type="entry name" value="Glycos_transf_2"/>
    <property type="match status" value="1"/>
</dbReference>
<gene>
    <name evidence="2" type="ORF">H9935_14150</name>
</gene>
<dbReference type="PANTHER" id="PTHR10859:SF114">
    <property type="entry name" value="DOLICHOL-PHOSPHATE MANNOSYLTRANSFERASE"/>
    <property type="match status" value="1"/>
</dbReference>
<dbReference type="InterPro" id="IPR029044">
    <property type="entry name" value="Nucleotide-diphossugar_trans"/>
</dbReference>
<dbReference type="Proteomes" id="UP000823893">
    <property type="component" value="Unassembled WGS sequence"/>
</dbReference>
<evidence type="ECO:0000313" key="2">
    <source>
        <dbReference type="EMBL" id="HJC11915.1"/>
    </source>
</evidence>
<comment type="caution">
    <text evidence="2">The sequence shown here is derived from an EMBL/GenBank/DDBJ whole genome shotgun (WGS) entry which is preliminary data.</text>
</comment>
<reference evidence="2" key="1">
    <citation type="journal article" date="2021" name="PeerJ">
        <title>Extensive microbial diversity within the chicken gut microbiome revealed by metagenomics and culture.</title>
        <authorList>
            <person name="Gilroy R."/>
            <person name="Ravi A."/>
            <person name="Getino M."/>
            <person name="Pursley I."/>
            <person name="Horton D.L."/>
            <person name="Alikhan N.F."/>
            <person name="Baker D."/>
            <person name="Gharbi K."/>
            <person name="Hall N."/>
            <person name="Watson M."/>
            <person name="Adriaenssens E.M."/>
            <person name="Foster-Nyarko E."/>
            <person name="Jarju S."/>
            <person name="Secka A."/>
            <person name="Antonio M."/>
            <person name="Oren A."/>
            <person name="Chaudhuri R.R."/>
            <person name="La Ragione R."/>
            <person name="Hildebrand F."/>
            <person name="Pallen M.J."/>
        </authorList>
    </citation>
    <scope>NUCLEOTIDE SEQUENCE</scope>
    <source>
        <strain evidence="2">ChiSxjej6B18-287</strain>
    </source>
</reference>
<dbReference type="EMBL" id="DWWV01000194">
    <property type="protein sequence ID" value="HJC11915.1"/>
    <property type="molecule type" value="Genomic_DNA"/>
</dbReference>
<evidence type="ECO:0000313" key="3">
    <source>
        <dbReference type="Proteomes" id="UP000823893"/>
    </source>
</evidence>
<dbReference type="CDD" id="cd04179">
    <property type="entry name" value="DPM_DPG-synthase_like"/>
    <property type="match status" value="1"/>
</dbReference>
<dbReference type="AlphaFoldDB" id="A0A9D2N8M8"/>
<reference evidence="2" key="2">
    <citation type="submission" date="2021-04" db="EMBL/GenBank/DDBJ databases">
        <authorList>
            <person name="Gilroy R."/>
        </authorList>
    </citation>
    <scope>NUCLEOTIDE SEQUENCE</scope>
    <source>
        <strain evidence="2">ChiSxjej6B18-287</strain>
    </source>
</reference>
<feature type="domain" description="Glycosyltransferase 2-like" evidence="1">
    <location>
        <begin position="5"/>
        <end position="161"/>
    </location>
</feature>
<dbReference type="SUPFAM" id="SSF53448">
    <property type="entry name" value="Nucleotide-diphospho-sugar transferases"/>
    <property type="match status" value="1"/>
</dbReference>
<dbReference type="PANTHER" id="PTHR10859">
    <property type="entry name" value="GLYCOSYL TRANSFERASE"/>
    <property type="match status" value="1"/>
</dbReference>
<dbReference type="InterPro" id="IPR001173">
    <property type="entry name" value="Glyco_trans_2-like"/>
</dbReference>
<dbReference type="Gene3D" id="3.90.550.10">
    <property type="entry name" value="Spore Coat Polysaccharide Biosynthesis Protein SpsA, Chain A"/>
    <property type="match status" value="1"/>
</dbReference>
<proteinExistence type="predicted"/>
<protein>
    <submittedName>
        <fullName evidence="2">Glycosyltransferase family 2 protein</fullName>
    </submittedName>
</protein>
<sequence>MEFIVIIPALNPEPCLEKLVDRLWELENQVLVVDDGSEKEYRESFQRLEKKCIVLHHKENQGKGEAIKTALQYIRTELWEYGAVGIMDAYGQHLPEDMEKLLMRAGRNPGALVLGTRNLDKSTPWKSRFGNQLTRKIFKLMTGAEISDTQTGLRAFSTELLDFMLEIPGERYEYEMNMLINCVKKKIPILEVPIETIYHDKGNSCSHFRKVRDSIRIYRNLLKFSMSSFSSFLLDYLLFVIFTAVFPSSAAGVLGANIGARALSAVYNYMMNCRFVFL</sequence>
<dbReference type="GO" id="GO:0006487">
    <property type="term" value="P:protein N-linked glycosylation"/>
    <property type="evidence" value="ECO:0007669"/>
    <property type="project" value="TreeGrafter"/>
</dbReference>